<dbReference type="InterPro" id="IPR019734">
    <property type="entry name" value="TPR_rpt"/>
</dbReference>
<keyword evidence="6" id="KW-1185">Reference proteome</keyword>
<dbReference type="AlphaFoldDB" id="A0A6M2BMU1"/>
<dbReference type="SUPFAM" id="SSF48452">
    <property type="entry name" value="TPR-like"/>
    <property type="match status" value="4"/>
</dbReference>
<evidence type="ECO:0000256" key="2">
    <source>
        <dbReference type="ARBA" id="ARBA00022803"/>
    </source>
</evidence>
<dbReference type="Pfam" id="PF14559">
    <property type="entry name" value="TPR_19"/>
    <property type="match status" value="1"/>
</dbReference>
<gene>
    <name evidence="5" type="ORF">G7Y85_02965</name>
</gene>
<evidence type="ECO:0000256" key="4">
    <source>
        <dbReference type="SAM" id="SignalP"/>
    </source>
</evidence>
<dbReference type="Pfam" id="PF13174">
    <property type="entry name" value="TPR_6"/>
    <property type="match status" value="1"/>
</dbReference>
<dbReference type="PANTHER" id="PTHR45586">
    <property type="entry name" value="TPR REPEAT-CONTAINING PROTEIN PA4667"/>
    <property type="match status" value="1"/>
</dbReference>
<dbReference type="Gene3D" id="1.25.40.10">
    <property type="entry name" value="Tetratricopeptide repeat domain"/>
    <property type="match status" value="5"/>
</dbReference>
<feature type="signal peptide" evidence="4">
    <location>
        <begin position="1"/>
        <end position="28"/>
    </location>
</feature>
<sequence>MTPKSHTRASFPTTLALAAIAQAVLAMSACTPQVVKDSAPPIRATIGKEKAPAPDVLPIIKSEDIAPDPQKAADNYRELLKLKPDAETRDESTRRLADLQVQMADADGATPESEKAVHESISLYKGLLKEHPDDPKNARIYYQLARAQQNVGEPDAAIDTLKELTDRQPDSQIAGDAHFRRAELLFIRTRYAEAETEYHTVMALKDATPFFEQAQYKYGWSQYKQAKYEEAISTFCDILDRELPPGQTTDPEAAINGVSKGKLDLAKDSLRVITLSLTTLGGGPALNDYLAKHGDPRFYPLLYVALGDAMLDKNRYTDAANASAAFITRYPGSPLAPTFQTRVIAAYQAGGFDDLVLKEKERYVASYDPSAPYWNGQPATPEVMTALRGHLEDIAKFYHAGAQQQLRDAKTPPATPPAGFLTAAKSYRRIIELFPQDPKLPDINFLLGDALLDGGHTLEAAQEYSKTAYGYRPHIKAPEAAYAAVLAYQKYAKEVPAEQRPQALKLAIDESLKLADTYPAHVQRNAVLTQTAEDLFELKDHERAITVADRVIKATGNVTPEQQRLAWSVTGDSQFALARYPQAETAFAEELKRTPANTPQSAEVTEQLAAAIYKQGEAARTAGDMKTAAQQFLRVGQVTPTAKIRATADYDGAAALIAQQDWPQAARVLENFRSLFPDNPLIADVDKKLAVAYQKDNKPQQAAQAYARIARRTSEDTPTREQAAWLTATLYEEAKSPADAGSAYDYYVKNFPGTFDRNVEARSKLVDYARSSGNGDALNSALREQIAVNDGAGAQASDRSRSLAAKASLELGRIASRDMQAIALSAPIEKSLPKRKQSMEQALNWFDKAAGYGYADVTTAATFETGAVYQSFGRALLDSERPKKLSALELEQYNLLLEEQAEPFEEKAIKTYENNLRRINQGIYDEWVAKSAAQLAVLAPAQYAKREQGQDRYETLN</sequence>
<keyword evidence="2 3" id="KW-0802">TPR repeat</keyword>
<organism evidence="5 6">
    <name type="scientific">Solimonas terrae</name>
    <dbReference type="NCBI Taxonomy" id="1396819"/>
    <lineage>
        <taxon>Bacteria</taxon>
        <taxon>Pseudomonadati</taxon>
        <taxon>Pseudomonadota</taxon>
        <taxon>Gammaproteobacteria</taxon>
        <taxon>Nevskiales</taxon>
        <taxon>Nevskiaceae</taxon>
        <taxon>Solimonas</taxon>
    </lineage>
</organism>
<dbReference type="PROSITE" id="PS50005">
    <property type="entry name" value="TPR"/>
    <property type="match status" value="1"/>
</dbReference>
<keyword evidence="4" id="KW-0732">Signal</keyword>
<evidence type="ECO:0000313" key="6">
    <source>
        <dbReference type="Proteomes" id="UP000472676"/>
    </source>
</evidence>
<reference evidence="5 6" key="1">
    <citation type="journal article" date="2014" name="Int. J. Syst. Evol. Microbiol.">
        <title>Solimonas terrae sp. nov., isolated from soil.</title>
        <authorList>
            <person name="Kim S.J."/>
            <person name="Moon J.Y."/>
            <person name="Weon H.Y."/>
            <person name="Ahn J.H."/>
            <person name="Chen W.M."/>
            <person name="Kwon S.W."/>
        </authorList>
    </citation>
    <scope>NUCLEOTIDE SEQUENCE [LARGE SCALE GENOMIC DNA]</scope>
    <source>
        <strain evidence="5 6">KIS83-12</strain>
    </source>
</reference>
<comment type="caution">
    <text evidence="5">The sequence shown here is derived from an EMBL/GenBank/DDBJ whole genome shotgun (WGS) entry which is preliminary data.</text>
</comment>
<proteinExistence type="predicted"/>
<keyword evidence="1" id="KW-0677">Repeat</keyword>
<dbReference type="InterPro" id="IPR051012">
    <property type="entry name" value="CellSynth/LPSAsmb/PSIAsmb"/>
</dbReference>
<dbReference type="SMART" id="SM00028">
    <property type="entry name" value="TPR"/>
    <property type="match status" value="5"/>
</dbReference>
<feature type="repeat" description="TPR" evidence="3">
    <location>
        <begin position="138"/>
        <end position="171"/>
    </location>
</feature>
<evidence type="ECO:0000313" key="5">
    <source>
        <dbReference type="EMBL" id="NGY03714.1"/>
    </source>
</evidence>
<name>A0A6M2BMU1_9GAMM</name>
<evidence type="ECO:0000256" key="3">
    <source>
        <dbReference type="PROSITE-ProRule" id="PRU00339"/>
    </source>
</evidence>
<dbReference type="Pfam" id="PF13432">
    <property type="entry name" value="TPR_16"/>
    <property type="match status" value="2"/>
</dbReference>
<accession>A0A6M2BMU1</accession>
<feature type="chain" id="PRO_5027115827" evidence="4">
    <location>
        <begin position="29"/>
        <end position="957"/>
    </location>
</feature>
<dbReference type="EMBL" id="JAAMOW010000001">
    <property type="protein sequence ID" value="NGY03714.1"/>
    <property type="molecule type" value="Genomic_DNA"/>
</dbReference>
<dbReference type="InterPro" id="IPR011990">
    <property type="entry name" value="TPR-like_helical_dom_sf"/>
</dbReference>
<dbReference type="PROSITE" id="PS51257">
    <property type="entry name" value="PROKAR_LIPOPROTEIN"/>
    <property type="match status" value="1"/>
</dbReference>
<dbReference type="RefSeq" id="WP_166251409.1">
    <property type="nucleotide sequence ID" value="NZ_JAAMOW010000001.1"/>
</dbReference>
<protein>
    <submittedName>
        <fullName evidence="5">Tetratricopeptide repeat protein</fullName>
    </submittedName>
</protein>
<dbReference type="PANTHER" id="PTHR45586:SF1">
    <property type="entry name" value="LIPOPOLYSACCHARIDE ASSEMBLY PROTEIN B"/>
    <property type="match status" value="1"/>
</dbReference>
<evidence type="ECO:0000256" key="1">
    <source>
        <dbReference type="ARBA" id="ARBA00022737"/>
    </source>
</evidence>
<dbReference type="Proteomes" id="UP000472676">
    <property type="component" value="Unassembled WGS sequence"/>
</dbReference>